<keyword evidence="3" id="KW-0804">Transcription</keyword>
<evidence type="ECO:0000256" key="4">
    <source>
        <dbReference type="PROSITE-ProRule" id="PRU00335"/>
    </source>
</evidence>
<feature type="domain" description="HTH tetR-type" evidence="5">
    <location>
        <begin position="2"/>
        <end position="62"/>
    </location>
</feature>
<dbReference type="EMBL" id="JAAQPH010000010">
    <property type="protein sequence ID" value="NIA69864.1"/>
    <property type="molecule type" value="Genomic_DNA"/>
</dbReference>
<dbReference type="RefSeq" id="WP_167225887.1">
    <property type="nucleotide sequence ID" value="NZ_JAAQPH010000010.1"/>
</dbReference>
<keyword evidence="2 4" id="KW-0238">DNA-binding</keyword>
<keyword evidence="7" id="KW-1185">Reference proteome</keyword>
<keyword evidence="1" id="KW-0805">Transcription regulation</keyword>
<reference evidence="6" key="1">
    <citation type="submission" date="2020-03" db="EMBL/GenBank/DDBJ databases">
        <title>Genome of Pelagibius litoralis DSM 21314T.</title>
        <authorList>
            <person name="Wang G."/>
        </authorList>
    </citation>
    <scope>NUCLEOTIDE SEQUENCE</scope>
    <source>
        <strain evidence="6">DSM 21314</strain>
    </source>
</reference>
<dbReference type="PANTHER" id="PTHR47506:SF1">
    <property type="entry name" value="HTH-TYPE TRANSCRIPTIONAL REGULATOR YJDC"/>
    <property type="match status" value="1"/>
</dbReference>
<dbReference type="InterPro" id="IPR009057">
    <property type="entry name" value="Homeodomain-like_sf"/>
</dbReference>
<evidence type="ECO:0000259" key="5">
    <source>
        <dbReference type="PROSITE" id="PS50977"/>
    </source>
</evidence>
<dbReference type="Gene3D" id="1.10.357.10">
    <property type="entry name" value="Tetracycline Repressor, domain 2"/>
    <property type="match status" value="1"/>
</dbReference>
<dbReference type="Pfam" id="PF00440">
    <property type="entry name" value="TetR_N"/>
    <property type="match status" value="1"/>
</dbReference>
<name>A0A967EYT7_9PROT</name>
<dbReference type="PRINTS" id="PR00455">
    <property type="entry name" value="HTHTETR"/>
</dbReference>
<organism evidence="6 7">
    <name type="scientific">Pelagibius litoralis</name>
    <dbReference type="NCBI Taxonomy" id="374515"/>
    <lineage>
        <taxon>Bacteria</taxon>
        <taxon>Pseudomonadati</taxon>
        <taxon>Pseudomonadota</taxon>
        <taxon>Alphaproteobacteria</taxon>
        <taxon>Rhodospirillales</taxon>
        <taxon>Rhodovibrionaceae</taxon>
        <taxon>Pelagibius</taxon>
    </lineage>
</organism>
<accession>A0A967EYT7</accession>
<evidence type="ECO:0000256" key="3">
    <source>
        <dbReference type="ARBA" id="ARBA00023163"/>
    </source>
</evidence>
<protein>
    <submittedName>
        <fullName evidence="6">TetR/AcrR family transcriptional regulator</fullName>
    </submittedName>
</protein>
<evidence type="ECO:0000256" key="1">
    <source>
        <dbReference type="ARBA" id="ARBA00023015"/>
    </source>
</evidence>
<proteinExistence type="predicted"/>
<dbReference type="AlphaFoldDB" id="A0A967EYT7"/>
<evidence type="ECO:0000313" key="7">
    <source>
        <dbReference type="Proteomes" id="UP000761264"/>
    </source>
</evidence>
<gene>
    <name evidence="6" type="ORF">HBA54_14765</name>
</gene>
<sequence>MSKKRDTLIATADRLFYTEGFAATGIDRVVSVAGVALGTLYRHFDGKAGLVVGVLDYRETAFFARLDETAAGKEGRDRVLSLFDGLLSWAEQKPGNENGCLFLRAASEHPEEPAIRTRVLKHKKTYLTFCRKHLREGGWDAAAARRLAPRIFLLLEGAVATCGFLGNRIAIKQARDAAEDLLSQDPSTPAMQNRS</sequence>
<dbReference type="SUPFAM" id="SSF48498">
    <property type="entry name" value="Tetracyclin repressor-like, C-terminal domain"/>
    <property type="match status" value="1"/>
</dbReference>
<dbReference type="InterPro" id="IPR011075">
    <property type="entry name" value="TetR_C"/>
</dbReference>
<dbReference type="InterPro" id="IPR001647">
    <property type="entry name" value="HTH_TetR"/>
</dbReference>
<dbReference type="GO" id="GO:0003677">
    <property type="term" value="F:DNA binding"/>
    <property type="evidence" value="ECO:0007669"/>
    <property type="project" value="UniProtKB-UniRule"/>
</dbReference>
<dbReference type="SUPFAM" id="SSF46689">
    <property type="entry name" value="Homeodomain-like"/>
    <property type="match status" value="1"/>
</dbReference>
<dbReference type="Proteomes" id="UP000761264">
    <property type="component" value="Unassembled WGS sequence"/>
</dbReference>
<dbReference type="InterPro" id="IPR036271">
    <property type="entry name" value="Tet_transcr_reg_TetR-rel_C_sf"/>
</dbReference>
<evidence type="ECO:0000313" key="6">
    <source>
        <dbReference type="EMBL" id="NIA69864.1"/>
    </source>
</evidence>
<dbReference type="PANTHER" id="PTHR47506">
    <property type="entry name" value="TRANSCRIPTIONAL REGULATORY PROTEIN"/>
    <property type="match status" value="1"/>
</dbReference>
<evidence type="ECO:0000256" key="2">
    <source>
        <dbReference type="ARBA" id="ARBA00023125"/>
    </source>
</evidence>
<dbReference type="Pfam" id="PF16925">
    <property type="entry name" value="TetR_C_13"/>
    <property type="match status" value="1"/>
</dbReference>
<comment type="caution">
    <text evidence="6">The sequence shown here is derived from an EMBL/GenBank/DDBJ whole genome shotgun (WGS) entry which is preliminary data.</text>
</comment>
<dbReference type="PROSITE" id="PS50977">
    <property type="entry name" value="HTH_TETR_2"/>
    <property type="match status" value="1"/>
</dbReference>
<feature type="DNA-binding region" description="H-T-H motif" evidence="4">
    <location>
        <begin position="25"/>
        <end position="44"/>
    </location>
</feature>